<protein>
    <submittedName>
        <fullName evidence="7">Rieske (2Fe-2S) protein</fullName>
    </submittedName>
</protein>
<comment type="caution">
    <text evidence="7">The sequence shown here is derived from an EMBL/GenBank/DDBJ whole genome shotgun (WGS) entry which is preliminary data.</text>
</comment>
<name>A0ABW3VKF4_9PSEU</name>
<feature type="domain" description="Rieske" evidence="6">
    <location>
        <begin position="3"/>
        <end position="98"/>
    </location>
</feature>
<dbReference type="SUPFAM" id="SSF50022">
    <property type="entry name" value="ISP domain"/>
    <property type="match status" value="1"/>
</dbReference>
<feature type="region of interest" description="Disordered" evidence="5">
    <location>
        <begin position="117"/>
        <end position="138"/>
    </location>
</feature>
<dbReference type="InterPro" id="IPR017941">
    <property type="entry name" value="Rieske_2Fe-2S"/>
</dbReference>
<evidence type="ECO:0000259" key="6">
    <source>
        <dbReference type="PROSITE" id="PS51296"/>
    </source>
</evidence>
<keyword evidence="4" id="KW-0411">Iron-sulfur</keyword>
<reference evidence="8" key="1">
    <citation type="journal article" date="2019" name="Int. J. Syst. Evol. Microbiol.">
        <title>The Global Catalogue of Microorganisms (GCM) 10K type strain sequencing project: providing services to taxonomists for standard genome sequencing and annotation.</title>
        <authorList>
            <consortium name="The Broad Institute Genomics Platform"/>
            <consortium name="The Broad Institute Genome Sequencing Center for Infectious Disease"/>
            <person name="Wu L."/>
            <person name="Ma J."/>
        </authorList>
    </citation>
    <scope>NUCLEOTIDE SEQUENCE [LARGE SCALE GENOMIC DNA]</scope>
    <source>
        <strain evidence="8">CCUG 49018</strain>
    </source>
</reference>
<evidence type="ECO:0000256" key="2">
    <source>
        <dbReference type="ARBA" id="ARBA00022723"/>
    </source>
</evidence>
<dbReference type="EMBL" id="JBHTMB010000164">
    <property type="protein sequence ID" value="MFD1235546.1"/>
    <property type="molecule type" value="Genomic_DNA"/>
</dbReference>
<evidence type="ECO:0000313" key="8">
    <source>
        <dbReference type="Proteomes" id="UP001597182"/>
    </source>
</evidence>
<keyword evidence="2" id="KW-0479">Metal-binding</keyword>
<dbReference type="RefSeq" id="WP_346089986.1">
    <property type="nucleotide sequence ID" value="NZ_BAABKS010000005.1"/>
</dbReference>
<sequence>MTLLPLGGDPVAGEGARVVRADDGRAFAVFVVDGSYVVTDPLCPHNRGPLAEGRVDGGAVRCPWHWYRFDLATGECRTQPALRLGVYPVLRRDDGWVADVGDEPVAMSMSERLRAHARGELPRPHPGTALHPGRRPQG</sequence>
<organism evidence="7 8">
    <name type="scientific">Pseudonocardia benzenivorans</name>
    <dbReference type="NCBI Taxonomy" id="228005"/>
    <lineage>
        <taxon>Bacteria</taxon>
        <taxon>Bacillati</taxon>
        <taxon>Actinomycetota</taxon>
        <taxon>Actinomycetes</taxon>
        <taxon>Pseudonocardiales</taxon>
        <taxon>Pseudonocardiaceae</taxon>
        <taxon>Pseudonocardia</taxon>
    </lineage>
</organism>
<accession>A0ABW3VKF4</accession>
<evidence type="ECO:0000256" key="4">
    <source>
        <dbReference type="ARBA" id="ARBA00023014"/>
    </source>
</evidence>
<dbReference type="InterPro" id="IPR036922">
    <property type="entry name" value="Rieske_2Fe-2S_sf"/>
</dbReference>
<proteinExistence type="predicted"/>
<dbReference type="Gene3D" id="2.102.10.10">
    <property type="entry name" value="Rieske [2Fe-2S] iron-sulphur domain"/>
    <property type="match status" value="1"/>
</dbReference>
<keyword evidence="3" id="KW-0408">Iron</keyword>
<keyword evidence="1" id="KW-0001">2Fe-2S</keyword>
<dbReference type="Proteomes" id="UP001597182">
    <property type="component" value="Unassembled WGS sequence"/>
</dbReference>
<evidence type="ECO:0000313" key="7">
    <source>
        <dbReference type="EMBL" id="MFD1235546.1"/>
    </source>
</evidence>
<dbReference type="PANTHER" id="PTHR21496">
    <property type="entry name" value="FERREDOXIN-RELATED"/>
    <property type="match status" value="1"/>
</dbReference>
<dbReference type="PANTHER" id="PTHR21496:SF23">
    <property type="entry name" value="3-PHENYLPROPIONATE_CINNAMIC ACID DIOXYGENASE FERREDOXIN SUBUNIT"/>
    <property type="match status" value="1"/>
</dbReference>
<evidence type="ECO:0000256" key="3">
    <source>
        <dbReference type="ARBA" id="ARBA00023004"/>
    </source>
</evidence>
<dbReference type="PROSITE" id="PS51296">
    <property type="entry name" value="RIESKE"/>
    <property type="match status" value="1"/>
</dbReference>
<gene>
    <name evidence="7" type="ORF">ACFQ34_19835</name>
</gene>
<dbReference type="Pfam" id="PF00355">
    <property type="entry name" value="Rieske"/>
    <property type="match status" value="1"/>
</dbReference>
<evidence type="ECO:0000256" key="5">
    <source>
        <dbReference type="SAM" id="MobiDB-lite"/>
    </source>
</evidence>
<evidence type="ECO:0000256" key="1">
    <source>
        <dbReference type="ARBA" id="ARBA00022714"/>
    </source>
</evidence>
<keyword evidence="8" id="KW-1185">Reference proteome</keyword>